<accession>A0ABQ1N3M3</accession>
<feature type="transmembrane region" description="Helical" evidence="2">
    <location>
        <begin position="124"/>
        <end position="147"/>
    </location>
</feature>
<keyword evidence="4" id="KW-1185">Reference proteome</keyword>
<evidence type="ECO:0000256" key="2">
    <source>
        <dbReference type="SAM" id="Phobius"/>
    </source>
</evidence>
<feature type="transmembrane region" description="Helical" evidence="2">
    <location>
        <begin position="57"/>
        <end position="77"/>
    </location>
</feature>
<feature type="transmembrane region" description="Helical" evidence="2">
    <location>
        <begin position="250"/>
        <end position="272"/>
    </location>
</feature>
<keyword evidence="2" id="KW-1133">Transmembrane helix</keyword>
<comment type="caution">
    <text evidence="3">The sequence shown here is derived from an EMBL/GenBank/DDBJ whole genome shotgun (WGS) entry which is preliminary data.</text>
</comment>
<evidence type="ECO:0000313" key="4">
    <source>
        <dbReference type="Proteomes" id="UP000632322"/>
    </source>
</evidence>
<dbReference type="Proteomes" id="UP000632322">
    <property type="component" value="Unassembled WGS sequence"/>
</dbReference>
<evidence type="ECO:0000313" key="3">
    <source>
        <dbReference type="EMBL" id="GGC49690.1"/>
    </source>
</evidence>
<feature type="region of interest" description="Disordered" evidence="1">
    <location>
        <begin position="307"/>
        <end position="347"/>
    </location>
</feature>
<sequence length="347" mass="35691">MTTAPNTDAHDPRIGLDSRRMAITIVAAVTFLVTWIGTGLLEVKAQDSYVSSPGPSLLRLALIAVSGAAAITIARGLRPIPRNVFIVITVFLCAVEALKSVFTIDTFGADTGVLADNPALTTALVTVSLIVAVAFPIVVALALAAVTAQLVPVAEAAAPAVLCRRSRAAAFGLFAATGIVLLVWLLRTMFVDAMFLFEYGDAFNALGAAVGFVSAIAALRVVAESRSLPADEPALGSSSSGTTPRSARTLAFVIVACGLLLCLESTLLAVGYPPVSSLGYTGWVISMFGLVLGSLVLAVRTLNCAPTHDAQPGDRAQPDDITQSDDSNVANDGTEVGSSGSERSMGS</sequence>
<gene>
    <name evidence="3" type="ORF">GCM10010974_34740</name>
</gene>
<keyword evidence="2" id="KW-0812">Transmembrane</keyword>
<feature type="transmembrane region" description="Helical" evidence="2">
    <location>
        <begin position="168"/>
        <end position="190"/>
    </location>
</feature>
<protein>
    <submittedName>
        <fullName evidence="3">Uncharacterized protein</fullName>
    </submittedName>
</protein>
<feature type="transmembrane region" description="Helical" evidence="2">
    <location>
        <begin position="21"/>
        <end position="37"/>
    </location>
</feature>
<evidence type="ECO:0000256" key="1">
    <source>
        <dbReference type="SAM" id="MobiDB-lite"/>
    </source>
</evidence>
<name>A0ABQ1N3M3_9MICO</name>
<keyword evidence="2" id="KW-0472">Membrane</keyword>
<feature type="transmembrane region" description="Helical" evidence="2">
    <location>
        <begin position="202"/>
        <end position="223"/>
    </location>
</feature>
<feature type="compositionally biased region" description="Polar residues" evidence="1">
    <location>
        <begin position="320"/>
        <end position="347"/>
    </location>
</feature>
<proteinExistence type="predicted"/>
<feature type="transmembrane region" description="Helical" evidence="2">
    <location>
        <begin position="84"/>
        <end position="104"/>
    </location>
</feature>
<dbReference type="RefSeq" id="WP_181272484.1">
    <property type="nucleotide sequence ID" value="NZ_BMJG01000022.1"/>
</dbReference>
<reference evidence="4" key="1">
    <citation type="journal article" date="2019" name="Int. J. Syst. Evol. Microbiol.">
        <title>The Global Catalogue of Microorganisms (GCM) 10K type strain sequencing project: providing services to taxonomists for standard genome sequencing and annotation.</title>
        <authorList>
            <consortium name="The Broad Institute Genomics Platform"/>
            <consortium name="The Broad Institute Genome Sequencing Center for Infectious Disease"/>
            <person name="Wu L."/>
            <person name="Ma J."/>
        </authorList>
    </citation>
    <scope>NUCLEOTIDE SEQUENCE [LARGE SCALE GENOMIC DNA]</scope>
    <source>
        <strain evidence="4">CGMCC 1.15472</strain>
    </source>
</reference>
<feature type="transmembrane region" description="Helical" evidence="2">
    <location>
        <begin position="278"/>
        <end position="299"/>
    </location>
</feature>
<organism evidence="3 4">
    <name type="scientific">Brevibacterium sediminis</name>
    <dbReference type="NCBI Taxonomy" id="1857024"/>
    <lineage>
        <taxon>Bacteria</taxon>
        <taxon>Bacillati</taxon>
        <taxon>Actinomycetota</taxon>
        <taxon>Actinomycetes</taxon>
        <taxon>Micrococcales</taxon>
        <taxon>Brevibacteriaceae</taxon>
        <taxon>Brevibacterium</taxon>
    </lineage>
</organism>
<dbReference type="EMBL" id="BMJG01000022">
    <property type="protein sequence ID" value="GGC49690.1"/>
    <property type="molecule type" value="Genomic_DNA"/>
</dbReference>